<evidence type="ECO:0000256" key="2">
    <source>
        <dbReference type="ARBA" id="ARBA00006275"/>
    </source>
</evidence>
<dbReference type="AlphaFoldDB" id="A0A4R1LQN4"/>
<feature type="chain" id="PRO_5020733781" evidence="6">
    <location>
        <begin position="22"/>
        <end position="526"/>
    </location>
</feature>
<proteinExistence type="inferred from homology"/>
<protein>
    <submittedName>
        <fullName evidence="9">Putative outer membrane starch-binding protein</fullName>
    </submittedName>
</protein>
<evidence type="ECO:0000313" key="10">
    <source>
        <dbReference type="Proteomes" id="UP000294616"/>
    </source>
</evidence>
<keyword evidence="5" id="KW-0998">Cell outer membrane</keyword>
<dbReference type="Gene3D" id="1.25.40.390">
    <property type="match status" value="1"/>
</dbReference>
<dbReference type="Proteomes" id="UP000294616">
    <property type="component" value="Unassembled WGS sequence"/>
</dbReference>
<name>A0A4R1LQN4_9SPHI</name>
<dbReference type="OrthoDB" id="618454at2"/>
<evidence type="ECO:0000256" key="6">
    <source>
        <dbReference type="SAM" id="SignalP"/>
    </source>
</evidence>
<keyword evidence="3 6" id="KW-0732">Signal</keyword>
<reference evidence="9 10" key="1">
    <citation type="submission" date="2019-03" db="EMBL/GenBank/DDBJ databases">
        <title>Genomic Encyclopedia of Archaeal and Bacterial Type Strains, Phase II (KMG-II): from individual species to whole genera.</title>
        <authorList>
            <person name="Goeker M."/>
        </authorList>
    </citation>
    <scope>NUCLEOTIDE SEQUENCE [LARGE SCALE GENOMIC DNA]</scope>
    <source>
        <strain evidence="9 10">DSM 22554</strain>
    </source>
</reference>
<evidence type="ECO:0000259" key="8">
    <source>
        <dbReference type="Pfam" id="PF14322"/>
    </source>
</evidence>
<sequence length="526" mass="58429">MKSKIFYTSLLCMFIILSSCKDSLIVPQKGATSTEDFYKTDSDAQEAIAAVYSAWRGSQFNQYFLKNLLSDDIITGGGARGDNAQFEQVNEYNFGPANTTVSGVFSSYYNIIYLSNQVINNLETDTDIKARANAEAKVVRAAIYFDLVTLWGAVPLVTAELTPSEYQQPNGNIADIWKQIETDYTEAIASGALPKKGSAKNLAEPARLTEEAAIAFLGKAQVFQGKNAEAATTLKKIINPGKYSLYADYENVLRAVADFNNESIFEFNSINDPDNALNQGNTILGTMLGYRSDKLNLTGYYSGVQPIYPAGWGFASPRVGLYNAFVQMEGTNGYRLNNTIKTYKDLMAMTITLNPGTGLYGNEGYFNWKQRYIGSEVIPTSFGFTITANYRVMRYAEVLLLAAEASIKSNDPASALTYVNMVRERAHLTKLGSVTLDDIKKEKRLELCFEGVRFQDLVRWGDAKSALENQGKNVPVFFGVKGDGSFDVQYPYTNTVFGFITGKHELLPFPEHEMNVNKQIDQNNNW</sequence>
<dbReference type="GO" id="GO:0009279">
    <property type="term" value="C:cell outer membrane"/>
    <property type="evidence" value="ECO:0007669"/>
    <property type="project" value="UniProtKB-SubCell"/>
</dbReference>
<keyword evidence="4" id="KW-0472">Membrane</keyword>
<gene>
    <name evidence="9" type="ORF">C8N28_2541</name>
</gene>
<dbReference type="PROSITE" id="PS51257">
    <property type="entry name" value="PROKAR_LIPOPROTEIN"/>
    <property type="match status" value="1"/>
</dbReference>
<evidence type="ECO:0000256" key="4">
    <source>
        <dbReference type="ARBA" id="ARBA00023136"/>
    </source>
</evidence>
<evidence type="ECO:0000256" key="3">
    <source>
        <dbReference type="ARBA" id="ARBA00022729"/>
    </source>
</evidence>
<accession>A0A4R1LQN4</accession>
<dbReference type="Pfam" id="PF14322">
    <property type="entry name" value="SusD-like_3"/>
    <property type="match status" value="1"/>
</dbReference>
<comment type="subcellular location">
    <subcellularLocation>
        <location evidence="1">Cell outer membrane</location>
    </subcellularLocation>
</comment>
<dbReference type="InterPro" id="IPR033985">
    <property type="entry name" value="SusD-like_N"/>
</dbReference>
<feature type="domain" description="RagB/SusD" evidence="7">
    <location>
        <begin position="332"/>
        <end position="526"/>
    </location>
</feature>
<evidence type="ECO:0000259" key="7">
    <source>
        <dbReference type="Pfam" id="PF07980"/>
    </source>
</evidence>
<feature type="signal peptide" evidence="6">
    <location>
        <begin position="1"/>
        <end position="21"/>
    </location>
</feature>
<comment type="similarity">
    <text evidence="2">Belongs to the SusD family.</text>
</comment>
<dbReference type="InterPro" id="IPR011990">
    <property type="entry name" value="TPR-like_helical_dom_sf"/>
</dbReference>
<evidence type="ECO:0000256" key="1">
    <source>
        <dbReference type="ARBA" id="ARBA00004442"/>
    </source>
</evidence>
<evidence type="ECO:0000313" key="9">
    <source>
        <dbReference type="EMBL" id="TCK80787.1"/>
    </source>
</evidence>
<evidence type="ECO:0000256" key="5">
    <source>
        <dbReference type="ARBA" id="ARBA00023237"/>
    </source>
</evidence>
<comment type="caution">
    <text evidence="9">The sequence shown here is derived from an EMBL/GenBank/DDBJ whole genome shotgun (WGS) entry which is preliminary data.</text>
</comment>
<dbReference type="InterPro" id="IPR012944">
    <property type="entry name" value="SusD_RagB_dom"/>
</dbReference>
<dbReference type="RefSeq" id="WP_132225429.1">
    <property type="nucleotide sequence ID" value="NZ_SMGO01000003.1"/>
</dbReference>
<dbReference type="SUPFAM" id="SSF48452">
    <property type="entry name" value="TPR-like"/>
    <property type="match status" value="1"/>
</dbReference>
<feature type="domain" description="SusD-like N-terminal" evidence="8">
    <location>
        <begin position="43"/>
        <end position="219"/>
    </location>
</feature>
<dbReference type="EMBL" id="SMGO01000003">
    <property type="protein sequence ID" value="TCK80787.1"/>
    <property type="molecule type" value="Genomic_DNA"/>
</dbReference>
<dbReference type="Pfam" id="PF07980">
    <property type="entry name" value="SusD_RagB"/>
    <property type="match status" value="1"/>
</dbReference>
<keyword evidence="10" id="KW-1185">Reference proteome</keyword>
<organism evidence="9 10">
    <name type="scientific">Albibacterium bauzanense</name>
    <dbReference type="NCBI Taxonomy" id="653929"/>
    <lineage>
        <taxon>Bacteria</taxon>
        <taxon>Pseudomonadati</taxon>
        <taxon>Bacteroidota</taxon>
        <taxon>Sphingobacteriia</taxon>
        <taxon>Sphingobacteriales</taxon>
        <taxon>Sphingobacteriaceae</taxon>
        <taxon>Albibacterium</taxon>
    </lineage>
</organism>